<organism evidence="2">
    <name type="scientific">Zea mays</name>
    <name type="common">Maize</name>
    <dbReference type="NCBI Taxonomy" id="4577"/>
    <lineage>
        <taxon>Eukaryota</taxon>
        <taxon>Viridiplantae</taxon>
        <taxon>Streptophyta</taxon>
        <taxon>Embryophyta</taxon>
        <taxon>Tracheophyta</taxon>
        <taxon>Spermatophyta</taxon>
        <taxon>Magnoliopsida</taxon>
        <taxon>Liliopsida</taxon>
        <taxon>Poales</taxon>
        <taxon>Poaceae</taxon>
        <taxon>PACMAD clade</taxon>
        <taxon>Panicoideae</taxon>
        <taxon>Andropogonodae</taxon>
        <taxon>Andropogoneae</taxon>
        <taxon>Tripsacinae</taxon>
        <taxon>Zea</taxon>
    </lineage>
</organism>
<feature type="region of interest" description="Disordered" evidence="1">
    <location>
        <begin position="16"/>
        <end position="109"/>
    </location>
</feature>
<feature type="compositionally biased region" description="Basic and acidic residues" evidence="1">
    <location>
        <begin position="64"/>
        <end position="93"/>
    </location>
</feature>
<sequence>TDKWFPKPSVCTSNQLARAAAGSHHVGGEAPPLLQPPQEGRGAARRRVRVLRDRGGHRHRRGRVREVQEGGEGAPREEEGPQGRRGGQRREEAPPPLRLTVVPAGARPS</sequence>
<evidence type="ECO:0000256" key="1">
    <source>
        <dbReference type="SAM" id="MobiDB-lite"/>
    </source>
</evidence>
<name>A0A1D6EHS0_MAIZE</name>
<dbReference type="EMBL" id="CM007648">
    <property type="protein sequence ID" value="ONM19668.1"/>
    <property type="molecule type" value="Genomic_DNA"/>
</dbReference>
<evidence type="ECO:0000313" key="2">
    <source>
        <dbReference type="EMBL" id="ONM19668.1"/>
    </source>
</evidence>
<accession>A0A1D6EHS0</accession>
<feature type="compositionally biased region" description="Basic residues" evidence="1">
    <location>
        <begin position="43"/>
        <end position="63"/>
    </location>
</feature>
<reference evidence="2" key="1">
    <citation type="submission" date="2015-12" db="EMBL/GenBank/DDBJ databases">
        <title>Update maize B73 reference genome by single molecule sequencing technologies.</title>
        <authorList>
            <consortium name="Maize Genome Sequencing Project"/>
            <person name="Ware D."/>
        </authorList>
    </citation>
    <scope>NUCLEOTIDE SEQUENCE [LARGE SCALE GENOMIC DNA]</scope>
    <source>
        <tissue evidence="2">Seedling</tissue>
    </source>
</reference>
<gene>
    <name evidence="2" type="ORF">ZEAMMB73_Zm00001d004843</name>
</gene>
<feature type="non-terminal residue" evidence="2">
    <location>
        <position position="1"/>
    </location>
</feature>
<dbReference type="AlphaFoldDB" id="A0A1D6EHS0"/>
<proteinExistence type="predicted"/>
<protein>
    <submittedName>
        <fullName evidence="2">Abscisic acid stress ripening2</fullName>
    </submittedName>
</protein>